<feature type="short sequence motif" description="Cysteine switch" evidence="21">
    <location>
        <begin position="88"/>
        <end position="95"/>
    </location>
</feature>
<dbReference type="InterPro" id="IPR018487">
    <property type="entry name" value="Hemopexin-like_repeat"/>
</dbReference>
<keyword evidence="15 19" id="KW-1015">Disulfide bond</keyword>
<evidence type="ECO:0000256" key="1">
    <source>
        <dbReference type="ARBA" id="ARBA00004498"/>
    </source>
</evidence>
<dbReference type="InterPro" id="IPR018486">
    <property type="entry name" value="Hemopexin_CS"/>
</dbReference>
<dbReference type="SUPFAM" id="SSF50923">
    <property type="entry name" value="Hemopexin-like domain"/>
    <property type="match status" value="1"/>
</dbReference>
<feature type="binding site" evidence="18">
    <location>
        <position position="342"/>
    </location>
    <ligand>
        <name>Ca(2+)</name>
        <dbReference type="ChEBI" id="CHEBI:29108"/>
        <label>5</label>
    </ligand>
</feature>
<dbReference type="Pfam" id="PF00045">
    <property type="entry name" value="Hemopexin"/>
    <property type="match status" value="1"/>
</dbReference>
<feature type="binding site" evidence="18">
    <location>
        <position position="255"/>
    </location>
    <ligand>
        <name>Ca(2+)</name>
        <dbReference type="ChEBI" id="CHEBI:29108"/>
        <label>4</label>
    </ligand>
</feature>
<sequence length="430" mass="48119">MKTYYRLCVLIGLVVAVHSGPISRQAGNNDDLVQTYLKKFYNFTEPSGAASKGRTSHMSVKIAEMQKFFGLEVTGSVDQETLQVMMKPRCGVPDVAQYSTFGEGLKWQKNQLTYRIVNYTPDMSQAEVDEVIEKALQVWARVTPLRFTRINSGEADIMVSFGTGSHGDFYPFDGPDGTLAHAFAPSPGIGGDYNLHKPLTNIINKHHDPNTFVLPKDDVDGIQSLYGPNTDVIPDKSNPTPPATPNACDPSLVLDAVSTLRGENIFFKKRYIYIKTQHLIKSFWPEAPDNIDAAYENTAQDKVFLIKDQKVWALFGYDLVKGYPKSLSSMGLPTTVKKISAALYDQKTGKTLYFTDNMKYVCSYDERRKTMDKGYPKLVEQGFPGVSGKITAAFQYRGMTYLFSGTRVIEYSPTSKKVTRVLNNGYFFQC</sequence>
<evidence type="ECO:0000256" key="18">
    <source>
        <dbReference type="PIRSR" id="PIRSR621190-2"/>
    </source>
</evidence>
<feature type="binding site" evidence="18">
    <location>
        <position position="292"/>
    </location>
    <ligand>
        <name>Ca(2+)</name>
        <dbReference type="ChEBI" id="CHEBI:29108"/>
        <label>4</label>
    </ligand>
</feature>
<dbReference type="EC" id="3.4.24.7" evidence="17"/>
<evidence type="ECO:0000256" key="20">
    <source>
        <dbReference type="PIRSR" id="PIRSR621190-4"/>
    </source>
</evidence>
<comment type="subcellular location">
    <subcellularLocation>
        <location evidence="1">Secreted</location>
        <location evidence="1">Extracellular space</location>
        <location evidence="1">Extracellular matrix</location>
    </subcellularLocation>
</comment>
<feature type="binding site" evidence="18">
    <location>
        <position position="190"/>
    </location>
    <ligand>
        <name>Ca(2+)</name>
        <dbReference type="ChEBI" id="CHEBI:29108"/>
        <label>2</label>
    </ligand>
</feature>
<evidence type="ECO:0000256" key="22">
    <source>
        <dbReference type="PROSITE-ProRule" id="PRU01011"/>
    </source>
</evidence>
<comment type="catalytic activity">
    <reaction evidence="16">
        <text>Cleavage of the triple helix of collagen at about three-quarters of the length of the molecule from the N-terminus, at 775-Gly-|-Ile-776 in the alpha1(I) chain. Cleaves synthetic substrates and alpha-macroglobulins at bonds where P1' is a hydrophobic residue.</text>
        <dbReference type="EC" id="3.4.24.7"/>
    </reaction>
</comment>
<feature type="repeat" description="Hemopexin" evidence="22">
    <location>
        <begin position="336"/>
        <end position="386"/>
    </location>
</feature>
<evidence type="ECO:0000256" key="7">
    <source>
        <dbReference type="ARBA" id="ARBA00022729"/>
    </source>
</evidence>
<dbReference type="PANTHER" id="PTHR10201:SF151">
    <property type="entry name" value="INTERSTITIAL COLLAGENASE"/>
    <property type="match status" value="1"/>
</dbReference>
<keyword evidence="26" id="KW-1185">Reference proteome</keyword>
<evidence type="ECO:0000256" key="19">
    <source>
        <dbReference type="PIRSR" id="PIRSR621190-3"/>
    </source>
</evidence>
<keyword evidence="3" id="KW-0964">Secreted</keyword>
<feature type="repeat" description="Hemopexin" evidence="22">
    <location>
        <begin position="387"/>
        <end position="430"/>
    </location>
</feature>
<evidence type="ECO:0000256" key="9">
    <source>
        <dbReference type="ARBA" id="ARBA00022801"/>
    </source>
</evidence>
<dbReference type="CDD" id="cd04278">
    <property type="entry name" value="ZnMc_MMP"/>
    <property type="match status" value="1"/>
</dbReference>
<dbReference type="PROSITE" id="PS00546">
    <property type="entry name" value="CYSTEINE_SWITCH"/>
    <property type="match status" value="1"/>
</dbReference>
<feature type="binding site" evidence="18">
    <location>
        <position position="294"/>
    </location>
    <ligand>
        <name>Ca(2+)</name>
        <dbReference type="ChEBI" id="CHEBI:29108"/>
        <label>5</label>
    </ligand>
</feature>
<keyword evidence="11 18" id="KW-0106">Calcium</keyword>
<feature type="signal peptide" evidence="23">
    <location>
        <begin position="1"/>
        <end position="19"/>
    </location>
</feature>
<dbReference type="GO" id="GO:0004222">
    <property type="term" value="F:metalloendopeptidase activity"/>
    <property type="evidence" value="ECO:0007669"/>
    <property type="project" value="UniProtKB-EC"/>
</dbReference>
<dbReference type="Pfam" id="PF01471">
    <property type="entry name" value="PG_binding_1"/>
    <property type="match status" value="1"/>
</dbReference>
<keyword evidence="10 18" id="KW-0862">Zinc</keyword>
<evidence type="ECO:0000256" key="10">
    <source>
        <dbReference type="ARBA" id="ARBA00022833"/>
    </source>
</evidence>
<dbReference type="Proteomes" id="UP001501920">
    <property type="component" value="Chromosome 18"/>
</dbReference>
<dbReference type="SMART" id="SM00120">
    <property type="entry name" value="HX"/>
    <property type="match status" value="4"/>
</dbReference>
<evidence type="ECO:0000256" key="14">
    <source>
        <dbReference type="ARBA" id="ARBA00023145"/>
    </source>
</evidence>
<dbReference type="FunFam" id="2.110.10.10:FF:000002">
    <property type="entry name" value="Matrix metallopeptidase 3"/>
    <property type="match status" value="1"/>
</dbReference>
<feature type="binding site" evidence="18">
    <location>
        <position position="181"/>
    </location>
    <ligand>
        <name>Zn(2+)</name>
        <dbReference type="ChEBI" id="CHEBI:29105"/>
        <label>1</label>
    </ligand>
</feature>
<feature type="binding site" description="in inhibited form" evidence="18">
    <location>
        <position position="90"/>
    </location>
    <ligand>
        <name>Zn(2+)</name>
        <dbReference type="ChEBI" id="CHEBI:29105"/>
        <label>2</label>
        <note>catalytic</note>
    </ligand>
</feature>
<evidence type="ECO:0000256" key="21">
    <source>
        <dbReference type="PIRSR" id="PIRSR621190-5"/>
    </source>
</evidence>
<dbReference type="InterPro" id="IPR036365">
    <property type="entry name" value="PGBD-like_sf"/>
</dbReference>
<keyword evidence="13" id="KW-0177">Collagen degradation</keyword>
<keyword evidence="4" id="KW-0272">Extracellular matrix</keyword>
<evidence type="ECO:0000256" key="16">
    <source>
        <dbReference type="ARBA" id="ARBA00036005"/>
    </source>
</evidence>
<dbReference type="PROSITE" id="PS00024">
    <property type="entry name" value="HEMOPEXIN"/>
    <property type="match status" value="1"/>
</dbReference>
<reference evidence="25" key="3">
    <citation type="submission" date="2025-09" db="UniProtKB">
        <authorList>
            <consortium name="Ensembl"/>
        </authorList>
    </citation>
    <scope>IDENTIFICATION</scope>
</reference>
<feature type="binding site" evidence="18">
    <location>
        <position position="340"/>
    </location>
    <ligand>
        <name>Ca(2+)</name>
        <dbReference type="ChEBI" id="CHEBI:29108"/>
        <label>4</label>
    </ligand>
</feature>
<comment type="cofactor">
    <cofactor evidence="18">
        <name>Zn(2+)</name>
        <dbReference type="ChEBI" id="CHEBI:29105"/>
    </cofactor>
    <text evidence="18">Binds 2 Zn(2+) ions per subunit.</text>
</comment>
<evidence type="ECO:0000256" key="6">
    <source>
        <dbReference type="ARBA" id="ARBA00022723"/>
    </source>
</evidence>
<dbReference type="PANTHER" id="PTHR10201">
    <property type="entry name" value="MATRIX METALLOPROTEINASE"/>
    <property type="match status" value="1"/>
</dbReference>
<dbReference type="Gene3D" id="2.110.10.10">
    <property type="entry name" value="Hemopexin-like domain"/>
    <property type="match status" value="1"/>
</dbReference>
<feature type="chain" id="PRO_5043803822" description="interstitial collagenase" evidence="23">
    <location>
        <begin position="20"/>
        <end position="430"/>
    </location>
</feature>
<feature type="repeat" description="Hemopexin" evidence="22">
    <location>
        <begin position="288"/>
        <end position="334"/>
    </location>
</feature>
<dbReference type="SMART" id="SM00235">
    <property type="entry name" value="ZnMc"/>
    <property type="match status" value="1"/>
</dbReference>
<accession>A0AAR2JGN5</accession>
<evidence type="ECO:0000313" key="26">
    <source>
        <dbReference type="Proteomes" id="UP001501920"/>
    </source>
</evidence>
<reference evidence="25" key="2">
    <citation type="submission" date="2025-08" db="UniProtKB">
        <authorList>
            <consortium name="Ensembl"/>
        </authorList>
    </citation>
    <scope>IDENTIFICATION</scope>
</reference>
<comment type="cofactor">
    <cofactor evidence="18">
        <name>Ca(2+)</name>
        <dbReference type="ChEBI" id="CHEBI:29108"/>
    </cofactor>
    <text evidence="18">Can bind about 5 Ca(2+) ions per subunit.</text>
</comment>
<dbReference type="GO" id="GO:0006508">
    <property type="term" value="P:proteolysis"/>
    <property type="evidence" value="ECO:0007669"/>
    <property type="project" value="UniProtKB-KW"/>
</dbReference>
<evidence type="ECO:0000256" key="4">
    <source>
        <dbReference type="ARBA" id="ARBA00022530"/>
    </source>
</evidence>
<feature type="binding site" evidence="18">
    <location>
        <position position="168"/>
    </location>
    <ligand>
        <name>Zn(2+)</name>
        <dbReference type="ChEBI" id="CHEBI:29105"/>
        <label>1</label>
    </ligand>
</feature>
<dbReference type="PIRSF" id="PIRSF001191">
    <property type="entry name" value="Peptidase_M10A_matrix"/>
    <property type="match status" value="1"/>
</dbReference>
<evidence type="ECO:0000256" key="15">
    <source>
        <dbReference type="ARBA" id="ARBA00023157"/>
    </source>
</evidence>
<feature type="binding site" evidence="18">
    <location>
        <position position="192"/>
    </location>
    <ligand>
        <name>Ca(2+)</name>
        <dbReference type="ChEBI" id="CHEBI:29108"/>
        <label>2</label>
    </ligand>
</feature>
<dbReference type="SUPFAM" id="SSF55486">
    <property type="entry name" value="Metalloproteases ('zincins'), catalytic domain"/>
    <property type="match status" value="1"/>
</dbReference>
<feature type="binding site" evidence="18">
    <location>
        <position position="156"/>
    </location>
    <ligand>
        <name>Ca(2+)</name>
        <dbReference type="ChEBI" id="CHEBI:29108"/>
        <label>2</label>
    </ligand>
</feature>
<reference evidence="25 26" key="1">
    <citation type="submission" date="2020-10" db="EMBL/GenBank/DDBJ databases">
        <title>Pygocentrus nattereri (red-bellied piranha) genome, fPygNat1, primary haplotype.</title>
        <authorList>
            <person name="Myers G."/>
            <person name="Meyer A."/>
            <person name="Karagic N."/>
            <person name="Pippel M."/>
            <person name="Winkler S."/>
            <person name="Tracey A."/>
            <person name="Wood J."/>
            <person name="Formenti G."/>
            <person name="Howe K."/>
            <person name="Fedrigo O."/>
            <person name="Jarvis E.D."/>
        </authorList>
    </citation>
    <scope>NUCLEOTIDE SEQUENCE [LARGE SCALE GENOMIC DNA]</scope>
</reference>
<dbReference type="InterPro" id="IPR006026">
    <property type="entry name" value="Peptidase_Metallo"/>
</dbReference>
<dbReference type="InterPro" id="IPR002477">
    <property type="entry name" value="Peptidoglycan-bd-like"/>
</dbReference>
<keyword evidence="8" id="KW-0677">Repeat</keyword>
<dbReference type="InterPro" id="IPR033739">
    <property type="entry name" value="M10A_MMP"/>
</dbReference>
<dbReference type="InterPro" id="IPR000585">
    <property type="entry name" value="Hemopexin-like_dom"/>
</dbReference>
<dbReference type="AlphaFoldDB" id="A0AAR2JGN5"/>
<protein>
    <recommendedName>
        <fullName evidence="17">interstitial collagenase</fullName>
        <ecNumber evidence="17">3.4.24.7</ecNumber>
    </recommendedName>
</protein>
<feature type="binding site" evidence="18">
    <location>
        <position position="166"/>
    </location>
    <ligand>
        <name>Zn(2+)</name>
        <dbReference type="ChEBI" id="CHEBI:29105"/>
        <label>1</label>
    </ligand>
</feature>
<dbReference type="PROSITE" id="PS51642">
    <property type="entry name" value="HEMOPEXIN_2"/>
    <property type="match status" value="3"/>
</dbReference>
<dbReference type="GO" id="GO:0008270">
    <property type="term" value="F:zinc ion binding"/>
    <property type="evidence" value="ECO:0007669"/>
    <property type="project" value="InterPro"/>
</dbReference>
<keyword evidence="12" id="KW-0482">Metalloprotease</keyword>
<evidence type="ECO:0000256" key="13">
    <source>
        <dbReference type="ARBA" id="ARBA00023105"/>
    </source>
</evidence>
<dbReference type="Ensembl" id="ENSPNAT00000045477.1">
    <property type="protein sequence ID" value="ENSPNAP00000051115.1"/>
    <property type="gene ID" value="ENSPNAG00000005687.2"/>
</dbReference>
<evidence type="ECO:0000256" key="8">
    <source>
        <dbReference type="ARBA" id="ARBA00022737"/>
    </source>
</evidence>
<evidence type="ECO:0000256" key="12">
    <source>
        <dbReference type="ARBA" id="ARBA00023049"/>
    </source>
</evidence>
<keyword evidence="7 23" id="KW-0732">Signal</keyword>
<keyword evidence="14" id="KW-0865">Zymogen</keyword>
<feature type="binding site" evidence="18">
    <location>
        <position position="174"/>
    </location>
    <ligand>
        <name>Ca(2+)</name>
        <dbReference type="ChEBI" id="CHEBI:29108"/>
        <label>3</label>
    </ligand>
</feature>
<dbReference type="InterPro" id="IPR021190">
    <property type="entry name" value="Pept_M10A"/>
</dbReference>
<evidence type="ECO:0000313" key="25">
    <source>
        <dbReference type="Ensembl" id="ENSPNAP00000051115.1"/>
    </source>
</evidence>
<dbReference type="SUPFAM" id="SSF47090">
    <property type="entry name" value="PGBD-like"/>
    <property type="match status" value="1"/>
</dbReference>
<keyword evidence="9" id="KW-0378">Hydrolase</keyword>
<dbReference type="GO" id="GO:0030198">
    <property type="term" value="P:extracellular matrix organization"/>
    <property type="evidence" value="ECO:0007669"/>
    <property type="project" value="TreeGrafter"/>
</dbReference>
<organism evidence="25 26">
    <name type="scientific">Pygocentrus nattereri</name>
    <name type="common">Red-bellied piranha</name>
    <dbReference type="NCBI Taxonomy" id="42514"/>
    <lineage>
        <taxon>Eukaryota</taxon>
        <taxon>Metazoa</taxon>
        <taxon>Chordata</taxon>
        <taxon>Craniata</taxon>
        <taxon>Vertebrata</taxon>
        <taxon>Euteleostomi</taxon>
        <taxon>Actinopterygii</taxon>
        <taxon>Neopterygii</taxon>
        <taxon>Teleostei</taxon>
        <taxon>Ostariophysi</taxon>
        <taxon>Characiformes</taxon>
        <taxon>Characoidei</taxon>
        <taxon>Pygocentrus</taxon>
    </lineage>
</organism>
<dbReference type="InterPro" id="IPR036375">
    <property type="entry name" value="Hemopexin-like_dom_sf"/>
</dbReference>
<keyword evidence="5" id="KW-0645">Protease</keyword>
<feature type="domain" description="Peptidase metallopeptidase" evidence="24">
    <location>
        <begin position="103"/>
        <end position="228"/>
    </location>
</feature>
<comment type="similarity">
    <text evidence="2">Belongs to the peptidase M10A family.</text>
</comment>
<evidence type="ECO:0000256" key="23">
    <source>
        <dbReference type="SAM" id="SignalP"/>
    </source>
</evidence>
<name>A0AAR2JGN5_PYGNA</name>
<evidence type="ECO:0000256" key="3">
    <source>
        <dbReference type="ARBA" id="ARBA00022525"/>
    </source>
</evidence>
<feature type="disulfide bond" evidence="19">
    <location>
        <begin position="248"/>
        <end position="430"/>
    </location>
</feature>
<dbReference type="InterPro" id="IPR024079">
    <property type="entry name" value="MetalloPept_cat_dom_sf"/>
</dbReference>
<dbReference type="Gene3D" id="3.40.390.10">
    <property type="entry name" value="Collagenase (Catalytic Domain)"/>
    <property type="match status" value="1"/>
</dbReference>
<feature type="modified residue" description="Phosphotyrosine; by PKDCC" evidence="20">
    <location>
        <position position="323"/>
    </location>
</feature>
<evidence type="ECO:0000256" key="5">
    <source>
        <dbReference type="ARBA" id="ARBA00022670"/>
    </source>
</evidence>
<proteinExistence type="inferred from homology"/>
<dbReference type="Pfam" id="PF00413">
    <property type="entry name" value="Peptidase_M10"/>
    <property type="match status" value="1"/>
</dbReference>
<evidence type="ECO:0000256" key="11">
    <source>
        <dbReference type="ARBA" id="ARBA00022837"/>
    </source>
</evidence>
<dbReference type="InterPro" id="IPR001818">
    <property type="entry name" value="Pept_M10_metallopeptidase"/>
</dbReference>
<evidence type="ECO:0000256" key="2">
    <source>
        <dbReference type="ARBA" id="ARBA00010370"/>
    </source>
</evidence>
<dbReference type="GeneTree" id="ENSGT00940000154907"/>
<keyword evidence="6 18" id="KW-0479">Metal-binding</keyword>
<feature type="binding site" evidence="18">
    <location>
        <position position="173"/>
    </location>
    <ligand>
        <name>Ca(2+)</name>
        <dbReference type="ChEBI" id="CHEBI:29108"/>
        <label>3</label>
    </ligand>
</feature>
<evidence type="ECO:0000256" key="17">
    <source>
        <dbReference type="ARBA" id="ARBA00038924"/>
    </source>
</evidence>
<dbReference type="CDD" id="cd00094">
    <property type="entry name" value="HX"/>
    <property type="match status" value="1"/>
</dbReference>
<dbReference type="GO" id="GO:0031012">
    <property type="term" value="C:extracellular matrix"/>
    <property type="evidence" value="ECO:0007669"/>
    <property type="project" value="InterPro"/>
</dbReference>
<dbReference type="GO" id="GO:0030574">
    <property type="term" value="P:collagen catabolic process"/>
    <property type="evidence" value="ECO:0007669"/>
    <property type="project" value="UniProtKB-KW"/>
</dbReference>
<feature type="binding site" evidence="18">
    <location>
        <position position="122"/>
    </location>
    <ligand>
        <name>Ca(2+)</name>
        <dbReference type="ChEBI" id="CHEBI:29108"/>
        <label>1</label>
    </ligand>
</feature>
<dbReference type="PRINTS" id="PR00138">
    <property type="entry name" value="MATRIXIN"/>
</dbReference>
<evidence type="ECO:0000259" key="24">
    <source>
        <dbReference type="SMART" id="SM00235"/>
    </source>
</evidence>
<dbReference type="InterPro" id="IPR021158">
    <property type="entry name" value="Pept_M10A_Zn_BS"/>
</dbReference>